<dbReference type="EMBL" id="CAOF01000060">
    <property type="protein sequence ID" value="CCO45534.1"/>
    <property type="molecule type" value="Genomic_DNA"/>
</dbReference>
<dbReference type="SUPFAM" id="SSF52317">
    <property type="entry name" value="Class I glutamine amidotransferase-like"/>
    <property type="match status" value="1"/>
</dbReference>
<feature type="active site" description="Charge relay system" evidence="3">
    <location>
        <position position="314"/>
    </location>
</feature>
<dbReference type="Proteomes" id="UP000018211">
    <property type="component" value="Unassembled WGS sequence"/>
</dbReference>
<evidence type="ECO:0000256" key="1">
    <source>
        <dbReference type="ARBA" id="ARBA00010233"/>
    </source>
</evidence>
<dbReference type="CDD" id="cd07062">
    <property type="entry name" value="Peptidase_S66_mccF_like"/>
    <property type="match status" value="1"/>
</dbReference>
<feature type="active site" description="Nucleophile" evidence="3">
    <location>
        <position position="113"/>
    </location>
</feature>
<dbReference type="PANTHER" id="PTHR30237">
    <property type="entry name" value="MURAMOYLTETRAPEPTIDE CARBOXYPEPTIDASE"/>
    <property type="match status" value="1"/>
</dbReference>
<dbReference type="InterPro" id="IPR040449">
    <property type="entry name" value="Peptidase_S66_N"/>
</dbReference>
<dbReference type="GO" id="GO:0016787">
    <property type="term" value="F:hydrolase activity"/>
    <property type="evidence" value="ECO:0007669"/>
    <property type="project" value="UniProtKB-KW"/>
</dbReference>
<proteinExistence type="inferred from homology"/>
<dbReference type="Pfam" id="PF02016">
    <property type="entry name" value="Peptidase_S66"/>
    <property type="match status" value="1"/>
</dbReference>
<dbReference type="InterPro" id="IPR029062">
    <property type="entry name" value="Class_I_gatase-like"/>
</dbReference>
<feature type="active site" description="Charge relay system" evidence="3">
    <location>
        <position position="245"/>
    </location>
</feature>
<protein>
    <submittedName>
        <fullName evidence="6">Peptidase S66, LD-carboxypeptidase A</fullName>
    </submittedName>
</protein>
<name>A0AAV2VM37_9VIBR</name>
<dbReference type="InterPro" id="IPR027478">
    <property type="entry name" value="LdcA_N"/>
</dbReference>
<dbReference type="SUPFAM" id="SSF141986">
    <property type="entry name" value="LD-carboxypeptidase A C-terminal domain-like"/>
    <property type="match status" value="1"/>
</dbReference>
<dbReference type="PIRSF" id="PIRSF028757">
    <property type="entry name" value="LD-carboxypeptidase"/>
    <property type="match status" value="1"/>
</dbReference>
<evidence type="ECO:0000256" key="3">
    <source>
        <dbReference type="PIRSR" id="PIRSR028757-1"/>
    </source>
</evidence>
<dbReference type="Gene3D" id="3.40.50.10740">
    <property type="entry name" value="Class I glutamine amidotransferase-like"/>
    <property type="match status" value="1"/>
</dbReference>
<feature type="domain" description="LD-carboxypeptidase C-terminal" evidence="5">
    <location>
        <begin position="207"/>
        <end position="328"/>
    </location>
</feature>
<reference evidence="6 7" key="1">
    <citation type="journal article" date="2013" name="ISME J.">
        <title>Comparative genomics of pathogenic lineages of Vibrio nigripulchritudo identifies virulence-associated traits.</title>
        <authorList>
            <person name="Goudenege D."/>
            <person name="Labreuche Y."/>
            <person name="Krin E."/>
            <person name="Ansquer D."/>
            <person name="Mangenot S."/>
            <person name="Calteau A."/>
            <person name="Medigue C."/>
            <person name="Mazel D."/>
            <person name="Polz M.F."/>
            <person name="Le Roux F."/>
        </authorList>
    </citation>
    <scope>NUCLEOTIDE SEQUENCE [LARGE SCALE GENOMIC DNA]</scope>
    <source>
        <strain evidence="6 7">SOn1</strain>
    </source>
</reference>
<keyword evidence="2" id="KW-0378">Hydrolase</keyword>
<accession>A0AAV2VM37</accession>
<dbReference type="PANTHER" id="PTHR30237:SF5">
    <property type="entry name" value="CARBOXYPEPTIDASE VC_A0337-RELATED"/>
    <property type="match status" value="1"/>
</dbReference>
<dbReference type="InterPro" id="IPR040921">
    <property type="entry name" value="Peptidase_S66C"/>
</dbReference>
<feature type="domain" description="LD-carboxypeptidase N-terminal" evidence="4">
    <location>
        <begin position="13"/>
        <end position="132"/>
    </location>
</feature>
<evidence type="ECO:0000313" key="7">
    <source>
        <dbReference type="Proteomes" id="UP000018211"/>
    </source>
</evidence>
<evidence type="ECO:0000259" key="5">
    <source>
        <dbReference type="Pfam" id="PF17676"/>
    </source>
</evidence>
<organism evidence="6 7">
    <name type="scientific">Vibrio nigripulchritudo SOn1</name>
    <dbReference type="NCBI Taxonomy" id="1238450"/>
    <lineage>
        <taxon>Bacteria</taxon>
        <taxon>Pseudomonadati</taxon>
        <taxon>Pseudomonadota</taxon>
        <taxon>Gammaproteobacteria</taxon>
        <taxon>Vibrionales</taxon>
        <taxon>Vibrionaceae</taxon>
        <taxon>Vibrio</taxon>
    </lineage>
</organism>
<evidence type="ECO:0000259" key="4">
    <source>
        <dbReference type="Pfam" id="PF02016"/>
    </source>
</evidence>
<dbReference type="InterPro" id="IPR003507">
    <property type="entry name" value="S66_fam"/>
</dbReference>
<dbReference type="InterPro" id="IPR027461">
    <property type="entry name" value="Carboxypeptidase_A_C_sf"/>
</dbReference>
<sequence length="343" mass="37690">MKYPLPLVAGSTIAITAPSSGIQPEHEARLQYVKCYLENLGFQVVEGKCLRGNHKSASAPAEDRADELMAFLLDDNIDAIAPPWGGELAMELLPLLDFEKLKDVKPKWVMGFSDISTLTAVLTSQLGWATAHSPNLMDLTENATERLTAQTFQHFSTERGSDFEQVSSLAYTRSWPPISENPKAVLNPDTPTQWKWLTEPTHSNTMEGRLIGGCWDTLIHLFGTKYLGLQSMKSQSDEGVLLYLENAEMSPMDLTRAILSMKFKGVFECIDGLLLGRNAVVDSDADSALTYEDVVNRHLSQLGIPVMYDLDIGHVPPNLTLINGAVASVSLEDGVGKIIQKLV</sequence>
<evidence type="ECO:0000313" key="6">
    <source>
        <dbReference type="EMBL" id="CCO45534.1"/>
    </source>
</evidence>
<comment type="caution">
    <text evidence="6">The sequence shown here is derived from an EMBL/GenBank/DDBJ whole genome shotgun (WGS) entry which is preliminary data.</text>
</comment>
<dbReference type="Gene3D" id="3.50.30.60">
    <property type="entry name" value="LD-carboxypeptidase A C-terminal domain-like"/>
    <property type="match status" value="1"/>
</dbReference>
<gene>
    <name evidence="6" type="ORF">VIBNISOn1_1520044</name>
</gene>
<dbReference type="Pfam" id="PF17676">
    <property type="entry name" value="Peptidase_S66C"/>
    <property type="match status" value="1"/>
</dbReference>
<evidence type="ECO:0000256" key="2">
    <source>
        <dbReference type="ARBA" id="ARBA00022801"/>
    </source>
</evidence>
<dbReference type="RefSeq" id="WP_022610972.1">
    <property type="nucleotide sequence ID" value="NZ_LK391965.1"/>
</dbReference>
<dbReference type="AlphaFoldDB" id="A0AAV2VM37"/>
<comment type="similarity">
    <text evidence="1">Belongs to the peptidase S66 family.</text>
</comment>